<dbReference type="InterPro" id="IPR010609">
    <property type="entry name" value="Gp5_C"/>
</dbReference>
<evidence type="ECO:0000313" key="3">
    <source>
        <dbReference type="EMBL" id="MFC3229498.1"/>
    </source>
</evidence>
<comment type="caution">
    <text evidence="3">The sequence shown here is derived from an EMBL/GenBank/DDBJ whole genome shotgun (WGS) entry which is preliminary data.</text>
</comment>
<feature type="domain" description="Gp5/Type VI secretion system Vgr protein OB-fold" evidence="2">
    <location>
        <begin position="440"/>
        <end position="501"/>
    </location>
</feature>
<sequence length="621" mass="69533">MPVVSSHTYSFVADDIEFADEDIISFRVVETVSGLQQTLLDTPPPFAFHPSDVAPPTWSPFQDYKVPHIDPTLGLAEGQRPPYYIWVRTRVLSSALKVEDMLHKHAALTVGRLSDSRVFHGEIFRVRHVSASVEAKTAYDFYIYPWLWYLAFTRKSRVWSGNIVDIFNDIVKSYPSNLTAKAVIDSSKLSSQPPNRELVIQYNESDYSFVHRNLERDGIFYYIVNDQSGYKLVLGQENADFLEGELSDRNLALSESAEPDANEPSDVVSDLIYEAQTVPEQYAMRDYNPENASATLHAKVPSGDKAVQVYQFPGMFEELSDGVDNISPRRFKAQQANKLLALGASQCQFMAAGEKVNLPFNLRWGTPQEFSNGAFFVRQVVHDMGRRMQDNVPIFRNIFEAQKMDYEYGPAQLTPYPELNAPHVAIVETASGGEEVDFDQHSRPQVSFKWDAAKTKVRLRLGQGWAGATHGMQVLPRLGDEVLVMFIDNHPDRPIIVGSVYNSRSKMLYDPTKSNEFSAITEAAGPYRRLTGMHDAGGNQVLLFDAKGSQRLVTTAGKDRDDLVANRWTTASYQTVEYVHDSKTEEIGGDYTLTIGGNMSVLVKGDVTVTIGGSVNFKIDS</sequence>
<dbReference type="Gene3D" id="4.10.220.110">
    <property type="match status" value="1"/>
</dbReference>
<dbReference type="Pfam" id="PF05954">
    <property type="entry name" value="Phage_GPD"/>
    <property type="match status" value="1"/>
</dbReference>
<dbReference type="RefSeq" id="WP_379903767.1">
    <property type="nucleotide sequence ID" value="NZ_JBHRTR010000032.1"/>
</dbReference>
<dbReference type="NCBIfam" id="TIGR03361">
    <property type="entry name" value="VI_Rhs_Vgr"/>
    <property type="match status" value="1"/>
</dbReference>
<dbReference type="InterPro" id="IPR037026">
    <property type="entry name" value="Vgr_OB-fold_dom_sf"/>
</dbReference>
<dbReference type="Gene3D" id="2.40.50.230">
    <property type="entry name" value="Gp5 N-terminal domain"/>
    <property type="match status" value="1"/>
</dbReference>
<name>A0ABV7L579_9PROT</name>
<dbReference type="Gene3D" id="3.55.50.10">
    <property type="entry name" value="Baseplate protein-like domains"/>
    <property type="match status" value="1"/>
</dbReference>
<dbReference type="SUPFAM" id="SSF69255">
    <property type="entry name" value="gp5 N-terminal domain-like"/>
    <property type="match status" value="1"/>
</dbReference>
<accession>A0ABV7L579</accession>
<evidence type="ECO:0000256" key="1">
    <source>
        <dbReference type="ARBA" id="ARBA00005558"/>
    </source>
</evidence>
<dbReference type="InterPro" id="IPR006533">
    <property type="entry name" value="T6SS_Vgr_RhsGE"/>
</dbReference>
<organism evidence="3 4">
    <name type="scientific">Marinibaculum pumilum</name>
    <dbReference type="NCBI Taxonomy" id="1766165"/>
    <lineage>
        <taxon>Bacteria</taxon>
        <taxon>Pseudomonadati</taxon>
        <taxon>Pseudomonadota</taxon>
        <taxon>Alphaproteobacteria</taxon>
        <taxon>Rhodospirillales</taxon>
        <taxon>Rhodospirillaceae</taxon>
        <taxon>Marinibaculum</taxon>
    </lineage>
</organism>
<dbReference type="InterPro" id="IPR006531">
    <property type="entry name" value="Gp5/Vgr_OB"/>
</dbReference>
<dbReference type="NCBIfam" id="TIGR01646">
    <property type="entry name" value="vgr_GE"/>
    <property type="match status" value="1"/>
</dbReference>
<proteinExistence type="inferred from homology"/>
<dbReference type="SUPFAM" id="SSF69349">
    <property type="entry name" value="Phage fibre proteins"/>
    <property type="match status" value="1"/>
</dbReference>
<protein>
    <submittedName>
        <fullName evidence="3">Type VI secretion system Vgr family protein</fullName>
    </submittedName>
</protein>
<dbReference type="Pfam" id="PF06715">
    <property type="entry name" value="Gp5_C"/>
    <property type="match status" value="1"/>
</dbReference>
<dbReference type="SUPFAM" id="SSF69279">
    <property type="entry name" value="Phage tail proteins"/>
    <property type="match status" value="2"/>
</dbReference>
<evidence type="ECO:0000313" key="4">
    <source>
        <dbReference type="Proteomes" id="UP001595528"/>
    </source>
</evidence>
<dbReference type="Pfam" id="PF04717">
    <property type="entry name" value="Phage_base_V"/>
    <property type="match status" value="1"/>
</dbReference>
<evidence type="ECO:0000259" key="2">
    <source>
        <dbReference type="Pfam" id="PF04717"/>
    </source>
</evidence>
<dbReference type="Proteomes" id="UP001595528">
    <property type="component" value="Unassembled WGS sequence"/>
</dbReference>
<dbReference type="EMBL" id="JBHRTR010000032">
    <property type="protein sequence ID" value="MFC3229498.1"/>
    <property type="molecule type" value="Genomic_DNA"/>
</dbReference>
<gene>
    <name evidence="3" type="ORF">ACFOGJ_19780</name>
</gene>
<reference evidence="4" key="1">
    <citation type="journal article" date="2019" name="Int. J. Syst. Evol. Microbiol.">
        <title>The Global Catalogue of Microorganisms (GCM) 10K type strain sequencing project: providing services to taxonomists for standard genome sequencing and annotation.</title>
        <authorList>
            <consortium name="The Broad Institute Genomics Platform"/>
            <consortium name="The Broad Institute Genome Sequencing Center for Infectious Disease"/>
            <person name="Wu L."/>
            <person name="Ma J."/>
        </authorList>
    </citation>
    <scope>NUCLEOTIDE SEQUENCE [LARGE SCALE GENOMIC DNA]</scope>
    <source>
        <strain evidence="4">KCTC 42964</strain>
    </source>
</reference>
<dbReference type="Gene3D" id="2.30.110.50">
    <property type="match status" value="1"/>
</dbReference>
<dbReference type="InterPro" id="IPR017847">
    <property type="entry name" value="T6SS_RhsGE_Vgr_subset"/>
</dbReference>
<comment type="similarity">
    <text evidence="1">Belongs to the VgrG protein family.</text>
</comment>
<keyword evidence="4" id="KW-1185">Reference proteome</keyword>